<dbReference type="KEGG" id="wct:WS74_0718"/>
<dbReference type="AlphaFoldDB" id="A0A075TZD5"/>
<dbReference type="InterPro" id="IPR015955">
    <property type="entry name" value="Lactate_DH/Glyco_Ohase_4_C"/>
</dbReference>
<dbReference type="Pfam" id="PF02866">
    <property type="entry name" value="Ldh_1_C"/>
    <property type="match status" value="1"/>
</dbReference>
<dbReference type="RefSeq" id="WP_009496467.1">
    <property type="nucleotide sequence ID" value="NZ_CP009223.1"/>
</dbReference>
<dbReference type="PATRIC" id="fig|759620.7.peg.740"/>
<dbReference type="Pfam" id="PF00056">
    <property type="entry name" value="Ldh_1_N"/>
    <property type="match status" value="1"/>
</dbReference>
<dbReference type="PIRSF" id="PIRSF000102">
    <property type="entry name" value="Lac_mal_DH"/>
    <property type="match status" value="1"/>
</dbReference>
<gene>
    <name evidence="6" type="ORF">WS74_0718</name>
</gene>
<dbReference type="SUPFAM" id="SSF56327">
    <property type="entry name" value="LDH C-terminal domain-like"/>
    <property type="match status" value="1"/>
</dbReference>
<keyword evidence="7" id="KW-1185">Reference proteome</keyword>
<dbReference type="GO" id="GO:0006089">
    <property type="term" value="P:lactate metabolic process"/>
    <property type="evidence" value="ECO:0007669"/>
    <property type="project" value="TreeGrafter"/>
</dbReference>
<evidence type="ECO:0000256" key="4">
    <source>
        <dbReference type="RuleBase" id="RU003369"/>
    </source>
</evidence>
<reference evidence="7" key="2">
    <citation type="submission" date="2014-08" db="EMBL/GenBank/DDBJ databases">
        <title>Complete genome of Weissella ceti strain WS74 isolated from diseased rainbow trout in Brazil.</title>
        <authorList>
            <person name="Figueiredo H.C.P."/>
            <person name="Leal C.A.G."/>
            <person name="Pereira F.L."/>
            <person name="Soares S.C."/>
            <person name="Dorella F.A."/>
            <person name="Carvalho A.F."/>
            <person name="Azevedo V.A.C."/>
        </authorList>
    </citation>
    <scope>NUCLEOTIDE SEQUENCE [LARGE SCALE GENOMIC DNA]</scope>
    <source>
        <strain evidence="7">WS74</strain>
    </source>
</reference>
<dbReference type="PANTHER" id="PTHR43128:SF31">
    <property type="entry name" value="L-LACTATE DEHYDROGENASE"/>
    <property type="match status" value="1"/>
</dbReference>
<evidence type="ECO:0000259" key="5">
    <source>
        <dbReference type="PROSITE" id="PS50943"/>
    </source>
</evidence>
<evidence type="ECO:0000256" key="3">
    <source>
        <dbReference type="PIRSR" id="PIRSR000102-3"/>
    </source>
</evidence>
<keyword evidence="3" id="KW-0520">NAD</keyword>
<dbReference type="KEGG" id="wci:WS105_0778"/>
<dbReference type="SUPFAM" id="SSF51735">
    <property type="entry name" value="NAD(P)-binding Rossmann-fold domains"/>
    <property type="match status" value="1"/>
</dbReference>
<feature type="active site" description="Proton acceptor" evidence="2">
    <location>
        <position position="178"/>
    </location>
</feature>
<name>A0A075TZD5_9LACO</name>
<evidence type="ECO:0000313" key="6">
    <source>
        <dbReference type="EMBL" id="AIM62970.1"/>
    </source>
</evidence>
<dbReference type="EMBL" id="CP009223">
    <property type="protein sequence ID" value="AIM62970.1"/>
    <property type="molecule type" value="Genomic_DNA"/>
</dbReference>
<dbReference type="Gene3D" id="3.90.110.10">
    <property type="entry name" value="Lactate dehydrogenase/glycoside hydrolase, family 4, C-terminal"/>
    <property type="match status" value="1"/>
</dbReference>
<proteinExistence type="inferred from homology"/>
<sequence length="309" mass="33323">MTRRVGIIGMGNVGCAVAHGMIAQNLADEYVFLNRTEAKATANKIDFEDAMANDTTNAKIIANDWSALGEADVLISTLGDIGLQKNSHGDRFIELAFTSEMVRSVSQQIKASGFNGVLIVMSNPLDVITTLYQKETGLPANQVVGTGTLLDTARMQRVLADKLDIHPRSISGYSLGEHGQTQFVAWSTVKALGLPMTELAQERGLDLTEIATSAVTGAQAIMKGKGFTSYGVATAGIRIAKAILDNTNEEIVLSHLRDGEEVYYSYPAIVGERGIVKSCDLLLTEEETQALHASRDFIATKYHEVLEAN</sequence>
<evidence type="ECO:0000313" key="7">
    <source>
        <dbReference type="Proteomes" id="UP000029079"/>
    </source>
</evidence>
<feature type="binding site" evidence="3">
    <location>
        <begin position="121"/>
        <end position="123"/>
    </location>
    <ligand>
        <name>NAD(+)</name>
        <dbReference type="ChEBI" id="CHEBI:57540"/>
    </ligand>
</feature>
<dbReference type="GO" id="GO:0004459">
    <property type="term" value="F:L-lactate dehydrogenase (NAD+) activity"/>
    <property type="evidence" value="ECO:0007669"/>
    <property type="project" value="TreeGrafter"/>
</dbReference>
<evidence type="ECO:0000256" key="1">
    <source>
        <dbReference type="ARBA" id="ARBA00006054"/>
    </source>
</evidence>
<dbReference type="Proteomes" id="UP000029079">
    <property type="component" value="Chromosome"/>
</dbReference>
<feature type="domain" description="HTH cro/C1-type" evidence="5">
    <location>
        <begin position="156"/>
        <end position="199"/>
    </location>
</feature>
<dbReference type="PRINTS" id="PR00086">
    <property type="entry name" value="LLDHDRGNASE"/>
</dbReference>
<dbReference type="KEGG" id="wce:WS08_0716"/>
<dbReference type="InterPro" id="IPR022383">
    <property type="entry name" value="Lactate/malate_DH_C"/>
</dbReference>
<feature type="binding site" evidence="3">
    <location>
        <begin position="9"/>
        <end position="14"/>
    </location>
    <ligand>
        <name>NAD(+)</name>
        <dbReference type="ChEBI" id="CHEBI:57540"/>
    </ligand>
</feature>
<dbReference type="InterPro" id="IPR036291">
    <property type="entry name" value="NAD(P)-bd_dom_sf"/>
</dbReference>
<dbReference type="OrthoDB" id="9802969at2"/>
<dbReference type="PROSITE" id="PS50943">
    <property type="entry name" value="HTH_CROC1"/>
    <property type="match status" value="1"/>
</dbReference>
<keyword evidence="4" id="KW-0560">Oxidoreductase</keyword>
<dbReference type="InterPro" id="IPR001557">
    <property type="entry name" value="L-lactate/malate_DH"/>
</dbReference>
<comment type="similarity">
    <text evidence="1">Belongs to the LDH/MDH superfamily. LDH family.</text>
</comment>
<evidence type="ECO:0000256" key="2">
    <source>
        <dbReference type="PIRSR" id="PIRSR000102-1"/>
    </source>
</evidence>
<organism evidence="6 7">
    <name type="scientific">Weissella ceti</name>
    <dbReference type="NCBI Taxonomy" id="759620"/>
    <lineage>
        <taxon>Bacteria</taxon>
        <taxon>Bacillati</taxon>
        <taxon>Bacillota</taxon>
        <taxon>Bacilli</taxon>
        <taxon>Lactobacillales</taxon>
        <taxon>Lactobacillaceae</taxon>
        <taxon>Weissella</taxon>
    </lineage>
</organism>
<dbReference type="InterPro" id="IPR001387">
    <property type="entry name" value="Cro/C1-type_HTH"/>
</dbReference>
<dbReference type="InterPro" id="IPR001236">
    <property type="entry name" value="Lactate/malate_DH_N"/>
</dbReference>
<protein>
    <submittedName>
        <fullName evidence="6">Putative L-lactate dehydrogenase</fullName>
    </submittedName>
</protein>
<accession>A0A075TZD5</accession>
<dbReference type="Gene3D" id="3.40.50.720">
    <property type="entry name" value="NAD(P)-binding Rossmann-like Domain"/>
    <property type="match status" value="1"/>
</dbReference>
<reference evidence="6 7" key="1">
    <citation type="journal article" date="2014" name="Genome Announc.">
        <title>Complete Genome Sequences of Fish Pathogenic Weissella ceti Strains WS74 and WS105.</title>
        <authorList>
            <person name="Figueiredo H.C."/>
            <person name="Leal C.A."/>
            <person name="Dorella F.A."/>
            <person name="Carvalho A.F."/>
            <person name="Soares S.C."/>
            <person name="Pereira F.L."/>
            <person name="Azevedo V.A."/>
        </authorList>
    </citation>
    <scope>NUCLEOTIDE SEQUENCE [LARGE SCALE GENOMIC DNA]</scope>
    <source>
        <strain evidence="6 7">WS74</strain>
    </source>
</reference>
<dbReference type="STRING" id="759620.WS105_0778"/>
<dbReference type="PANTHER" id="PTHR43128">
    <property type="entry name" value="L-2-HYDROXYCARBOXYLATE DEHYDROGENASE (NAD(P)(+))"/>
    <property type="match status" value="1"/>
</dbReference>